<evidence type="ECO:0000256" key="2">
    <source>
        <dbReference type="ARBA" id="ARBA00010769"/>
    </source>
</evidence>
<dbReference type="InterPro" id="IPR016024">
    <property type="entry name" value="ARM-type_fold"/>
</dbReference>
<keyword evidence="9" id="KW-0418">Kinase</keyword>
<dbReference type="GO" id="GO:0000077">
    <property type="term" value="P:DNA damage checkpoint signaling"/>
    <property type="evidence" value="ECO:0007669"/>
    <property type="project" value="TreeGrafter"/>
</dbReference>
<keyword evidence="14" id="KW-0469">Meiosis</keyword>
<evidence type="ECO:0000256" key="17">
    <source>
        <dbReference type="ARBA" id="ARBA00033001"/>
    </source>
</evidence>
<keyword evidence="11" id="KW-0156">Chromatin regulator</keyword>
<dbReference type="GO" id="GO:0005694">
    <property type="term" value="C:chromosome"/>
    <property type="evidence" value="ECO:0007669"/>
    <property type="project" value="TreeGrafter"/>
</dbReference>
<dbReference type="CDD" id="cd00892">
    <property type="entry name" value="PIKKc_ATR"/>
    <property type="match status" value="1"/>
</dbReference>
<evidence type="ECO:0000313" key="24">
    <source>
        <dbReference type="Proteomes" id="UP000191144"/>
    </source>
</evidence>
<comment type="similarity">
    <text evidence="2">Belongs to the PI3/PI4-kinase family. ATM subfamily.</text>
</comment>
<dbReference type="InterPro" id="IPR012993">
    <property type="entry name" value="UME"/>
</dbReference>
<dbReference type="OrthoDB" id="381190at2759"/>
<dbReference type="SMART" id="SM00146">
    <property type="entry name" value="PI3Kc"/>
    <property type="match status" value="1"/>
</dbReference>
<feature type="domain" description="PI3K/PI4K catalytic" evidence="20">
    <location>
        <begin position="2041"/>
        <end position="2344"/>
    </location>
</feature>
<dbReference type="Pfam" id="PF00454">
    <property type="entry name" value="PI3_PI4_kinase"/>
    <property type="match status" value="1"/>
</dbReference>
<dbReference type="InterPro" id="IPR003152">
    <property type="entry name" value="FATC_dom"/>
</dbReference>
<protein>
    <recommendedName>
        <fullName evidence="4">Serine/threonine-protein kinase MEC1</fullName>
        <ecNumber evidence="3">2.7.11.1</ecNumber>
    </recommendedName>
    <alternativeName>
        <fullName evidence="17">ATR homolog</fullName>
    </alternativeName>
    <alternativeName>
        <fullName evidence="16">DNA-damage checkpoint kinase MEC1</fullName>
    </alternativeName>
    <alternativeName>
        <fullName evidence="15">Mitosis entry checkpoint protein 1</fullName>
    </alternativeName>
</protein>
<dbReference type="InterPro" id="IPR036940">
    <property type="entry name" value="PI3/4_kinase_cat_sf"/>
</dbReference>
<dbReference type="PROSITE" id="PS00916">
    <property type="entry name" value="PI3_4_KINASE_2"/>
    <property type="match status" value="1"/>
</dbReference>
<dbReference type="Proteomes" id="UP000191144">
    <property type="component" value="Chromosome E"/>
</dbReference>
<keyword evidence="5" id="KW-0723">Serine/threonine-protein kinase</keyword>
<dbReference type="GO" id="GO:0005524">
    <property type="term" value="F:ATP binding"/>
    <property type="evidence" value="ECO:0007669"/>
    <property type="project" value="UniProtKB-KW"/>
</dbReference>
<evidence type="ECO:0000256" key="8">
    <source>
        <dbReference type="ARBA" id="ARBA00022763"/>
    </source>
</evidence>
<keyword evidence="8" id="KW-0227">DNA damage</keyword>
<dbReference type="GO" id="GO:0006325">
    <property type="term" value="P:chromatin organization"/>
    <property type="evidence" value="ECO:0007669"/>
    <property type="project" value="UniProtKB-KW"/>
</dbReference>
<dbReference type="GO" id="GO:0005634">
    <property type="term" value="C:nucleus"/>
    <property type="evidence" value="ECO:0007669"/>
    <property type="project" value="UniProtKB-SubCell"/>
</dbReference>
<sequence>MESRAKYLNELMFAIRSSTDDNAKLDLFASNAAASSDPKSLKIVTILVQNLATPLTSSDVFSKSLNALDLLLRKKPHLLSCSLDPSSDNKDAGVFWLFKRLLHIACVHWESHSYQYAIKQKIGSWCYLFTTFAGPDSKTILSRHIFGQLAGLEAQITSVFSASQDVHTFSNSCKQLYVLCDWCNQRDLQKSVPSIDTSLEANRWDNYFQRIMRIVFYVLDCVDVEQSVLLELKTKFLSLTVNYAVTRGSKFCRLRRKVFSDTAFKFATEATVNFISTNAPFLQADGDKALAKAILRLYLSVAAEVSAIQLFSHFTPFEKFYHASEPFPALKPFTKKALIIAFFDIRRKERAEKRLTDDAESLEFNREHFKDLQSVALAPYTQSPQLEALRKSIINDSFSLVSNADAKNYTLMSLKLENTSIEILLKDLQTVITKSMQQNNFRSLIYAVQLLGKISCCESNDIKGLGGLWEPCVSCDSTLPSKIVETGHRGKSSASTASGAYRLIYENFLSHNNLNDFGEALLAAIMIALRRIFTHFRAPPILLDNNTKSNLTSPFELFKRVSSTPNRYLRLLAVPLMSSWTFPSTDDTEDQQFTLLLSSLQDISVHSTTETLLMSWVRLTLASNGDNFDPLLVKLIDIFNSANVAERHMMAHQLRYVSWLKSKTPYRLLSPILPLLLKQIGKNLKEKMLSFQRLTDFVEYPAKTILENFQRYIVPYAITQYKDDVITEISNIMCDYNRGELSAQKDRLLRKNSRQIFAVALVKHSFYSIDILESLFTNCLPTFEKSFVAAYLPDYKTLAEVLKLFKNQSDTNVSKSDNENMILCSLRYLLTKLGSEKRRVSKLKLLSEWTDDQEALFQKKLQESVLGIFQVFSSDMHDIEGRTTYFEKLRVINGIHFLINNASSECIISALAQISICLQSGQEVPEVCENCLKCWFDLVNRLTQEQLSTVVDSFVPFLLQNATSFNNKVKKIANDIIRVLVNEKKDLILQTRPYITLAFVNATELKVLEENRSFARSVNRVLYTTDWFLEYSNNLKSKNKYLVRQSLIDVKALLQKKELEGLLRASYHNASQTDISILLGSLLDACYSFRNEDVELCEQCTAIIGVIGVLDTTKHHLPRSTAHMQEVYDFNDHAQTVKFLINIMNEILVPAFWESENPTKQLFVALVMQESLKFCGLSSSSWDIHQSELYPNEARLWSRFNDVAKTTLYPLRSSLYMAQSWKEYSPIEYPSFNPKQGYKTWLKNLTLDLLKTSTDESHPLHVFASLIREDDGFLSENLLPYIVIDILIKAEKGTIYCNYVDNLKQEFKFIFEFELSSLNRYQVDSIKRCYEISFKVLEYCKKWVTQFKQAYSRKHATFTIQEQKYILMLQRIEAFLEMNSFGLMAQRSLETNSFERSALYLEQSYRVKDKTYVGNESLLAYMQKTYAEIGDIDAVEGVLKVFSTGSVTSKIEELQYSHNWNMAQQCFEALGQIAEPVEKYEKLCISGNTKMLKSMFDHQQYDQVVHKLNVLATNQNGKANELPIEWVSMGVESAYLSGQSYDLQKWIGEIERMENVSDPMTLLHYNFGKVLISLSRHDTNKALIYTQQCHRIIGSNFLPLSINTTLLKIRDVILRLHALRDLWIISDPGPILHSTGDNQILKKRLKNIGADFEPRHFLLSIQKSFNILENRGRGSVQLAENYFEIAQNSRINSRPDLASGALIHALIYDYPSADLEYAEVLWFQGEHDKAIKLVAEIHQKMMSTESYLPRERARVLLKYTEWMVLSNNSVSEQIIKQYNDVIRMDSGWSDPYYSLGLYFSRLLEKRSAEGYISNGRFENKSISFFLLSFEKDVSRTREALPKVVTFWLNTANVYVTETNAARKESIKRSTEDICKKVDAAITRCPIFIWYSVLTQLLSRLLHSHKDSVQLIMSILLNLTVEYPSHILWYISVLQNSSSSSRASIGGRIAELFKGKFPNPNELVNSSDELVRHLTNVCTKDVKSSSGRSGRSLDRDFSFDLKIAPSRMAVPVSANLDMLSPTSAQTLVKFQPFRNLISIAKIGSSYKVFASLKRPKKLNFIGSNGKIYGIMCKKEDVRQDNQYMQFSTTMDFLLSKDLASRRRKLGITTYAVVSLREDCGLIEIVPNVVTLRSILVTKYDGMKIKYSLKSMHEKWQTLPSDQKLGYFKDLLSRFPPVLFEWFLETFPDAIVWYKSRNTFSRSYAVMAMVGHILGLGDRHCENILLNVETGKILHVDFDCLFEKGRRLPIPEIVPFRLTHNLEDALGIAGTEGTFNKSSQVTLKLMRENEVALVNIIETILYDRNMDHSLHKALKVVRNKIRGIDSRDGLVLSVAGQVETITQESTSEENLSRMYIGWLPFW</sequence>
<dbReference type="Pfam" id="PF02260">
    <property type="entry name" value="FATC"/>
    <property type="match status" value="1"/>
</dbReference>
<comment type="catalytic activity">
    <reaction evidence="19">
        <text>L-seryl-[protein] + ATP = O-phospho-L-seryl-[protein] + ADP + H(+)</text>
        <dbReference type="Rhea" id="RHEA:17989"/>
        <dbReference type="Rhea" id="RHEA-COMP:9863"/>
        <dbReference type="Rhea" id="RHEA-COMP:11604"/>
        <dbReference type="ChEBI" id="CHEBI:15378"/>
        <dbReference type="ChEBI" id="CHEBI:29999"/>
        <dbReference type="ChEBI" id="CHEBI:30616"/>
        <dbReference type="ChEBI" id="CHEBI:83421"/>
        <dbReference type="ChEBI" id="CHEBI:456216"/>
        <dbReference type="EC" id="2.7.11.1"/>
    </reaction>
</comment>
<dbReference type="EMBL" id="LT598481">
    <property type="protein sequence ID" value="SCU89909.1"/>
    <property type="molecule type" value="Genomic_DNA"/>
</dbReference>
<dbReference type="InterPro" id="IPR057564">
    <property type="entry name" value="HEAT_ATR"/>
</dbReference>
<dbReference type="SMART" id="SM00802">
    <property type="entry name" value="UME"/>
    <property type="match status" value="1"/>
</dbReference>
<evidence type="ECO:0000256" key="6">
    <source>
        <dbReference type="ARBA" id="ARBA00022679"/>
    </source>
</evidence>
<dbReference type="InterPro" id="IPR011009">
    <property type="entry name" value="Kinase-like_dom_sf"/>
</dbReference>
<dbReference type="GO" id="GO:0004674">
    <property type="term" value="F:protein serine/threonine kinase activity"/>
    <property type="evidence" value="ECO:0007669"/>
    <property type="project" value="UniProtKB-KW"/>
</dbReference>
<keyword evidence="6" id="KW-0808">Transferase</keyword>
<keyword evidence="7" id="KW-0547">Nucleotide-binding</keyword>
<keyword evidence="13" id="KW-0539">Nucleus</keyword>
<evidence type="ECO:0000256" key="1">
    <source>
        <dbReference type="ARBA" id="ARBA00004123"/>
    </source>
</evidence>
<keyword evidence="12" id="KW-0234">DNA repair</keyword>
<dbReference type="SMART" id="SM01343">
    <property type="entry name" value="FATC"/>
    <property type="match status" value="1"/>
</dbReference>
<dbReference type="Gene3D" id="1.10.1070.11">
    <property type="entry name" value="Phosphatidylinositol 3-/4-kinase, catalytic domain"/>
    <property type="match status" value="1"/>
</dbReference>
<feature type="domain" description="FAT" evidence="21">
    <location>
        <begin position="1383"/>
        <end position="1936"/>
    </location>
</feature>
<dbReference type="Gene3D" id="3.30.1010.10">
    <property type="entry name" value="Phosphatidylinositol 3-kinase Catalytic Subunit, Chain A, domain 4"/>
    <property type="match status" value="1"/>
</dbReference>
<dbReference type="EC" id="2.7.11.1" evidence="3"/>
<name>A0A1G4JHT7_9SACH</name>
<evidence type="ECO:0000256" key="15">
    <source>
        <dbReference type="ARBA" id="ARBA00029679"/>
    </source>
</evidence>
<dbReference type="PROSITE" id="PS00915">
    <property type="entry name" value="PI3_4_KINASE_1"/>
    <property type="match status" value="1"/>
</dbReference>
<dbReference type="SUPFAM" id="SSF56112">
    <property type="entry name" value="Protein kinase-like (PK-like)"/>
    <property type="match status" value="1"/>
</dbReference>
<evidence type="ECO:0000256" key="9">
    <source>
        <dbReference type="ARBA" id="ARBA00022777"/>
    </source>
</evidence>
<dbReference type="PANTHER" id="PTHR11139">
    <property type="entry name" value="ATAXIA TELANGIECTASIA MUTATED ATM -RELATED"/>
    <property type="match status" value="1"/>
</dbReference>
<dbReference type="GO" id="GO:0000723">
    <property type="term" value="P:telomere maintenance"/>
    <property type="evidence" value="ECO:0007669"/>
    <property type="project" value="TreeGrafter"/>
</dbReference>
<dbReference type="InterPro" id="IPR014009">
    <property type="entry name" value="PIK_FAT"/>
</dbReference>
<reference evidence="24" key="1">
    <citation type="submission" date="2016-03" db="EMBL/GenBank/DDBJ databases">
        <authorList>
            <person name="Devillers Hugo."/>
        </authorList>
    </citation>
    <scope>NUCLEOTIDE SEQUENCE [LARGE SCALE GENOMIC DNA]</scope>
</reference>
<dbReference type="Pfam" id="PF25030">
    <property type="entry name" value="M-HEAT_ATR"/>
    <property type="match status" value="1"/>
</dbReference>
<comment type="catalytic activity">
    <reaction evidence="18">
        <text>L-threonyl-[protein] + ATP = O-phospho-L-threonyl-[protein] + ADP + H(+)</text>
        <dbReference type="Rhea" id="RHEA:46608"/>
        <dbReference type="Rhea" id="RHEA-COMP:11060"/>
        <dbReference type="Rhea" id="RHEA-COMP:11605"/>
        <dbReference type="ChEBI" id="CHEBI:15378"/>
        <dbReference type="ChEBI" id="CHEBI:30013"/>
        <dbReference type="ChEBI" id="CHEBI:30616"/>
        <dbReference type="ChEBI" id="CHEBI:61977"/>
        <dbReference type="ChEBI" id="CHEBI:456216"/>
        <dbReference type="EC" id="2.7.11.1"/>
    </reaction>
</comment>
<evidence type="ECO:0000259" key="22">
    <source>
        <dbReference type="PROSITE" id="PS51190"/>
    </source>
</evidence>
<evidence type="ECO:0000256" key="7">
    <source>
        <dbReference type="ARBA" id="ARBA00022741"/>
    </source>
</evidence>
<evidence type="ECO:0000256" key="11">
    <source>
        <dbReference type="ARBA" id="ARBA00022853"/>
    </source>
</evidence>
<evidence type="ECO:0000256" key="13">
    <source>
        <dbReference type="ARBA" id="ARBA00023242"/>
    </source>
</evidence>
<keyword evidence="10" id="KW-0067">ATP-binding</keyword>
<dbReference type="InterPro" id="IPR018936">
    <property type="entry name" value="PI3/4_kinase_CS"/>
</dbReference>
<evidence type="ECO:0000256" key="10">
    <source>
        <dbReference type="ARBA" id="ARBA00022840"/>
    </source>
</evidence>
<accession>A0A1G4JHT7</accession>
<organism evidence="23 24">
    <name type="scientific">Lachancea meyersii CBS 8951</name>
    <dbReference type="NCBI Taxonomy" id="1266667"/>
    <lineage>
        <taxon>Eukaryota</taxon>
        <taxon>Fungi</taxon>
        <taxon>Dikarya</taxon>
        <taxon>Ascomycota</taxon>
        <taxon>Saccharomycotina</taxon>
        <taxon>Saccharomycetes</taxon>
        <taxon>Saccharomycetales</taxon>
        <taxon>Saccharomycetaceae</taxon>
        <taxon>Lachancea</taxon>
    </lineage>
</organism>
<dbReference type="SUPFAM" id="SSF48371">
    <property type="entry name" value="ARM repeat"/>
    <property type="match status" value="1"/>
</dbReference>
<dbReference type="FunFam" id="1.10.1070.11:FF:000033">
    <property type="entry name" value="Serine/threonine-protein kinase MEC1"/>
    <property type="match status" value="1"/>
</dbReference>
<evidence type="ECO:0000256" key="16">
    <source>
        <dbReference type="ARBA" id="ARBA00030459"/>
    </source>
</evidence>
<evidence type="ECO:0000259" key="20">
    <source>
        <dbReference type="PROSITE" id="PS50290"/>
    </source>
</evidence>
<dbReference type="InterPro" id="IPR000403">
    <property type="entry name" value="PI3/4_kinase_cat_dom"/>
</dbReference>
<feature type="domain" description="FATC" evidence="22">
    <location>
        <begin position="2328"/>
        <end position="2360"/>
    </location>
</feature>
<dbReference type="PROSITE" id="PS51190">
    <property type="entry name" value="FATC"/>
    <property type="match status" value="1"/>
</dbReference>
<dbReference type="GO" id="GO:0051321">
    <property type="term" value="P:meiotic cell cycle"/>
    <property type="evidence" value="ECO:0007669"/>
    <property type="project" value="UniProtKB-KW"/>
</dbReference>
<dbReference type="PROSITE" id="PS51189">
    <property type="entry name" value="FAT"/>
    <property type="match status" value="1"/>
</dbReference>
<evidence type="ECO:0000256" key="3">
    <source>
        <dbReference type="ARBA" id="ARBA00012513"/>
    </source>
</evidence>
<dbReference type="InterPro" id="IPR056802">
    <property type="entry name" value="ATR-like_M-HEAT"/>
</dbReference>
<dbReference type="Pfam" id="PF25385">
    <property type="entry name" value="HEAT_MEC1_N"/>
    <property type="match status" value="1"/>
</dbReference>
<dbReference type="Pfam" id="PF08064">
    <property type="entry name" value="UME"/>
    <property type="match status" value="1"/>
</dbReference>
<keyword evidence="24" id="KW-1185">Reference proteome</keyword>
<evidence type="ECO:0000256" key="4">
    <source>
        <dbReference type="ARBA" id="ARBA00021345"/>
    </source>
</evidence>
<evidence type="ECO:0000259" key="21">
    <source>
        <dbReference type="PROSITE" id="PS51189"/>
    </source>
</evidence>
<evidence type="ECO:0000256" key="19">
    <source>
        <dbReference type="ARBA" id="ARBA00048679"/>
    </source>
</evidence>
<evidence type="ECO:0000256" key="14">
    <source>
        <dbReference type="ARBA" id="ARBA00023254"/>
    </source>
</evidence>
<gene>
    <name evidence="23" type="ORF">LAME_0E06128G</name>
</gene>
<proteinExistence type="inferred from homology"/>
<evidence type="ECO:0000256" key="18">
    <source>
        <dbReference type="ARBA" id="ARBA00047899"/>
    </source>
</evidence>
<dbReference type="GO" id="GO:0006281">
    <property type="term" value="P:DNA repair"/>
    <property type="evidence" value="ECO:0007669"/>
    <property type="project" value="UniProtKB-KW"/>
</dbReference>
<dbReference type="InterPro" id="IPR058681">
    <property type="entry name" value="HEAT_MEC1_N"/>
</dbReference>
<evidence type="ECO:0000313" key="23">
    <source>
        <dbReference type="EMBL" id="SCU89909.1"/>
    </source>
</evidence>
<comment type="subcellular location">
    <subcellularLocation>
        <location evidence="1">Nucleus</location>
    </subcellularLocation>
</comment>
<dbReference type="InterPro" id="IPR050517">
    <property type="entry name" value="DDR_Repair_Kinase"/>
</dbReference>
<evidence type="ECO:0000256" key="12">
    <source>
        <dbReference type="ARBA" id="ARBA00023204"/>
    </source>
</evidence>
<dbReference type="Pfam" id="PF23593">
    <property type="entry name" value="HEAT_ATR"/>
    <property type="match status" value="1"/>
</dbReference>
<dbReference type="PANTHER" id="PTHR11139:SF125">
    <property type="entry name" value="SERINE_THREONINE-PROTEIN KINASE MEC1"/>
    <property type="match status" value="1"/>
</dbReference>
<dbReference type="PROSITE" id="PS50290">
    <property type="entry name" value="PI3_4_KINASE_3"/>
    <property type="match status" value="1"/>
</dbReference>
<evidence type="ECO:0000256" key="5">
    <source>
        <dbReference type="ARBA" id="ARBA00022527"/>
    </source>
</evidence>